<dbReference type="PANTHER" id="PTHR35697">
    <property type="entry name" value="OS08G0108300 PROTEIN"/>
    <property type="match status" value="1"/>
</dbReference>
<reference evidence="4" key="1">
    <citation type="submission" date="2013-01" db="EMBL/GenBank/DDBJ databases">
        <title>Draft Genome Sequence of a Mulberry Tree, Morus notabilis C.K. Schneid.</title>
        <authorList>
            <person name="He N."/>
            <person name="Zhao S."/>
        </authorList>
    </citation>
    <scope>NUCLEOTIDE SEQUENCE</scope>
</reference>
<dbReference type="SUPFAM" id="SSF81995">
    <property type="entry name" value="beta-sandwich domain of Sec23/24"/>
    <property type="match status" value="1"/>
</dbReference>
<feature type="region of interest" description="Disordered" evidence="1">
    <location>
        <begin position="1"/>
        <end position="76"/>
    </location>
</feature>
<dbReference type="GO" id="GO:0009834">
    <property type="term" value="P:plant-type secondary cell wall biogenesis"/>
    <property type="evidence" value="ECO:0007669"/>
    <property type="project" value="InterPro"/>
</dbReference>
<dbReference type="Proteomes" id="UP000030645">
    <property type="component" value="Unassembled WGS sequence"/>
</dbReference>
<dbReference type="eggNOG" id="ENOG502RSQP">
    <property type="taxonomic scope" value="Eukaryota"/>
</dbReference>
<dbReference type="STRING" id="981085.W9RTU8"/>
<proteinExistence type="predicted"/>
<evidence type="ECO:0000256" key="2">
    <source>
        <dbReference type="SAM" id="Phobius"/>
    </source>
</evidence>
<accession>W9RTU8</accession>
<sequence>MASQNNFNFPYFPSPPYHPYQPPPPPAAKPPSHPTPPPPPPPRPPVRPPPRPPVQPPPLPPRPPVQPPPLPPRPPSPDNHPTVIVIVFISVGGVFFLAFLAAALFCFLKKRKKRTVQETDIIHFNEHKKIKEAIVEGPHGIETVVLSVEDDIHIDEEKQKNEKVGEGLHAKSVEGNIASSGSHQHHIEHKA</sequence>
<gene>
    <name evidence="3" type="ORF">L484_023880</name>
</gene>
<dbReference type="PRINTS" id="PR01217">
    <property type="entry name" value="PRICHEXTENSN"/>
</dbReference>
<name>W9RTU8_9ROSA</name>
<keyword evidence="4" id="KW-1185">Reference proteome</keyword>
<evidence type="ECO:0000313" key="3">
    <source>
        <dbReference type="EMBL" id="EXB70694.1"/>
    </source>
</evidence>
<dbReference type="EMBL" id="KE344611">
    <property type="protein sequence ID" value="EXB70694.1"/>
    <property type="molecule type" value="Genomic_DNA"/>
</dbReference>
<feature type="transmembrane region" description="Helical" evidence="2">
    <location>
        <begin position="83"/>
        <end position="108"/>
    </location>
</feature>
<feature type="compositionally biased region" description="Pro residues" evidence="1">
    <location>
        <begin position="12"/>
        <end position="76"/>
    </location>
</feature>
<keyword evidence="2" id="KW-0812">Transmembrane</keyword>
<organism evidence="3 4">
    <name type="scientific">Morus notabilis</name>
    <dbReference type="NCBI Taxonomy" id="981085"/>
    <lineage>
        <taxon>Eukaryota</taxon>
        <taxon>Viridiplantae</taxon>
        <taxon>Streptophyta</taxon>
        <taxon>Embryophyta</taxon>
        <taxon>Tracheophyta</taxon>
        <taxon>Spermatophyta</taxon>
        <taxon>Magnoliopsida</taxon>
        <taxon>eudicotyledons</taxon>
        <taxon>Gunneridae</taxon>
        <taxon>Pentapetalae</taxon>
        <taxon>rosids</taxon>
        <taxon>fabids</taxon>
        <taxon>Rosales</taxon>
        <taxon>Moraceae</taxon>
        <taxon>Moreae</taxon>
        <taxon>Morus</taxon>
    </lineage>
</organism>
<dbReference type="PANTHER" id="PTHR35697:SF10">
    <property type="entry name" value="PROTEIN TRACHEARY ELEMENT DIFFERENTIATION-RELATED 6"/>
    <property type="match status" value="1"/>
</dbReference>
<protein>
    <submittedName>
        <fullName evidence="3">Uncharacterized protein</fullName>
    </submittedName>
</protein>
<dbReference type="AlphaFoldDB" id="W9RTU8"/>
<dbReference type="InterPro" id="IPR044950">
    <property type="entry name" value="TED6/7"/>
</dbReference>
<keyword evidence="2" id="KW-1133">Transmembrane helix</keyword>
<dbReference type="KEGG" id="mnt:21406633"/>
<evidence type="ECO:0000256" key="1">
    <source>
        <dbReference type="SAM" id="MobiDB-lite"/>
    </source>
</evidence>
<dbReference type="OrthoDB" id="785473at2759"/>
<keyword evidence="2" id="KW-0472">Membrane</keyword>
<evidence type="ECO:0000313" key="4">
    <source>
        <dbReference type="Proteomes" id="UP000030645"/>
    </source>
</evidence>